<organism evidence="1">
    <name type="scientific">Podoviridae sp. ctZih56</name>
    <dbReference type="NCBI Taxonomy" id="2827741"/>
    <lineage>
        <taxon>Viruses</taxon>
        <taxon>Duplodnaviria</taxon>
        <taxon>Heunggongvirae</taxon>
        <taxon>Uroviricota</taxon>
        <taxon>Caudoviricetes</taxon>
    </lineage>
</organism>
<sequence length="151" mass="16696">MIKSAVTAATAKDGLNGAASRRIAPLITIVSAMWSALRKNANTGSGKRNGTEWRRKITMRLIDADQFEVIALKDTAGREDTFDAGVQYMAELIDAAPTVRCIDADALLRLLDEEQPYNWTDSDAELQAVLDWKHFRHVVECMAEEQNKGTG</sequence>
<proteinExistence type="predicted"/>
<name>A0A8S5SFA4_9CAUD</name>
<dbReference type="EMBL" id="BK032586">
    <property type="protein sequence ID" value="DAF49697.1"/>
    <property type="molecule type" value="Genomic_DNA"/>
</dbReference>
<reference evidence="1" key="1">
    <citation type="journal article" date="2021" name="Proc. Natl. Acad. Sci. U.S.A.">
        <title>A Catalog of Tens of Thousands of Viruses from Human Metagenomes Reveals Hidden Associations with Chronic Diseases.</title>
        <authorList>
            <person name="Tisza M.J."/>
            <person name="Buck C.B."/>
        </authorList>
    </citation>
    <scope>NUCLEOTIDE SEQUENCE</scope>
    <source>
        <strain evidence="1">CtZih56</strain>
    </source>
</reference>
<evidence type="ECO:0000313" key="1">
    <source>
        <dbReference type="EMBL" id="DAF49697.1"/>
    </source>
</evidence>
<protein>
    <submittedName>
        <fullName evidence="1">Uncharacterized protein</fullName>
    </submittedName>
</protein>
<accession>A0A8S5SFA4</accession>